<evidence type="ECO:0000256" key="6">
    <source>
        <dbReference type="ARBA" id="ARBA00022842"/>
    </source>
</evidence>
<dbReference type="SUPFAM" id="SSF52540">
    <property type="entry name" value="P-loop containing nucleoside triphosphate hydrolases"/>
    <property type="match status" value="1"/>
</dbReference>
<dbReference type="PROSITE" id="PS51706">
    <property type="entry name" value="G_ENGB"/>
    <property type="match status" value="1"/>
</dbReference>
<evidence type="ECO:0000256" key="8">
    <source>
        <dbReference type="ARBA" id="ARBA00023210"/>
    </source>
</evidence>
<keyword evidence="4" id="KW-0479">Metal-binding</keyword>
<protein>
    <recommendedName>
        <fullName evidence="10">Probable GTP-binding protein EngB</fullName>
    </recommendedName>
</protein>
<reference evidence="12 13" key="1">
    <citation type="submission" date="2019-01" db="EMBL/GenBank/DDBJ databases">
        <authorList>
            <consortium name="Pathogen Informatics"/>
        </authorList>
    </citation>
    <scope>NUCLEOTIDE SEQUENCE [LARGE SCALE GENOMIC DNA]</scope>
    <source>
        <strain evidence="12 13">NCTC10168</strain>
    </source>
</reference>
<dbReference type="InterPro" id="IPR019987">
    <property type="entry name" value="GTP-bd_ribosome_bio_YsxC"/>
</dbReference>
<comment type="similarity">
    <text evidence="2 10">Belongs to the TRAFAC class TrmE-Era-EngA-EngB-Septin-like GTPase superfamily. EngB GTPase family.</text>
</comment>
<dbReference type="InterPro" id="IPR027417">
    <property type="entry name" value="P-loop_NTPase"/>
</dbReference>
<dbReference type="GO" id="GO:0000917">
    <property type="term" value="P:division septum assembly"/>
    <property type="evidence" value="ECO:0007669"/>
    <property type="project" value="UniProtKB-KW"/>
</dbReference>
<organism evidence="12 13">
    <name type="scientific">Mycoplasmopsis maculosa</name>
    <dbReference type="NCBI Taxonomy" id="114885"/>
    <lineage>
        <taxon>Bacteria</taxon>
        <taxon>Bacillati</taxon>
        <taxon>Mycoplasmatota</taxon>
        <taxon>Mycoplasmoidales</taxon>
        <taxon>Metamycoplasmataceae</taxon>
        <taxon>Mycoplasmopsis</taxon>
    </lineage>
</organism>
<evidence type="ECO:0000256" key="5">
    <source>
        <dbReference type="ARBA" id="ARBA00022741"/>
    </source>
</evidence>
<dbReference type="Gene3D" id="3.40.50.300">
    <property type="entry name" value="P-loop containing nucleotide triphosphate hydrolases"/>
    <property type="match status" value="1"/>
</dbReference>
<dbReference type="EMBL" id="LR215037">
    <property type="protein sequence ID" value="VEU75464.1"/>
    <property type="molecule type" value="Genomic_DNA"/>
</dbReference>
<gene>
    <name evidence="10 12" type="primary">engB</name>
    <name evidence="12" type="synonym">ysxC</name>
    <name evidence="12" type="ORF">NCTC10168_00386</name>
</gene>
<evidence type="ECO:0000256" key="1">
    <source>
        <dbReference type="ARBA" id="ARBA00001946"/>
    </source>
</evidence>
<feature type="domain" description="EngB-type G" evidence="11">
    <location>
        <begin position="19"/>
        <end position="193"/>
    </location>
</feature>
<dbReference type="HAMAP" id="MF_00321">
    <property type="entry name" value="GTPase_EngB"/>
    <property type="match status" value="1"/>
</dbReference>
<dbReference type="GO" id="GO:0005525">
    <property type="term" value="F:GTP binding"/>
    <property type="evidence" value="ECO:0007669"/>
    <property type="project" value="UniProtKB-UniRule"/>
</dbReference>
<dbReference type="InterPro" id="IPR006073">
    <property type="entry name" value="GTP-bd"/>
</dbReference>
<dbReference type="PANTHER" id="PTHR11649">
    <property type="entry name" value="MSS1/TRME-RELATED GTP-BINDING PROTEIN"/>
    <property type="match status" value="1"/>
</dbReference>
<dbReference type="AlphaFoldDB" id="A0A449B4D3"/>
<name>A0A449B4D3_9BACT</name>
<keyword evidence="7 10" id="KW-0342">GTP-binding</keyword>
<evidence type="ECO:0000256" key="7">
    <source>
        <dbReference type="ARBA" id="ARBA00023134"/>
    </source>
</evidence>
<keyword evidence="5 10" id="KW-0547">Nucleotide-binding</keyword>
<dbReference type="NCBIfam" id="TIGR03598">
    <property type="entry name" value="GTPase_YsxC"/>
    <property type="match status" value="1"/>
</dbReference>
<keyword evidence="6" id="KW-0460">Magnesium</keyword>
<comment type="function">
    <text evidence="10">Necessary for normal cell division and for the maintenance of normal septation.</text>
</comment>
<comment type="cofactor">
    <cofactor evidence="1">
        <name>Mg(2+)</name>
        <dbReference type="ChEBI" id="CHEBI:18420"/>
    </cofactor>
</comment>
<dbReference type="RefSeq" id="WP_129646577.1">
    <property type="nucleotide sequence ID" value="NZ_LR215037.1"/>
</dbReference>
<evidence type="ECO:0000256" key="2">
    <source>
        <dbReference type="ARBA" id="ARBA00009638"/>
    </source>
</evidence>
<dbReference type="KEGG" id="mmau:NCTC10168_00386"/>
<keyword evidence="8 10" id="KW-0717">Septation</keyword>
<evidence type="ECO:0000256" key="10">
    <source>
        <dbReference type="HAMAP-Rule" id="MF_00321"/>
    </source>
</evidence>
<sequence length="193" mass="22530">MWKFVKSALERDTWLDTKGAKQVCFWGRSNVGKSSLLNAIVNQKISYVSKQPGRTQLINYFEDDGVFIIDFPGYGYAQMSKSKSEQMNRCIKEFIVADKSPKNIFLLIDSRTGLTQNDYKTIEFLKKVNWNFDIVYTKMDKLNQKEKSLLIKKHNDYISKKLFKDSTSSFLVSSEKNIGLDELIEYMQDYLYS</sequence>
<dbReference type="PANTHER" id="PTHR11649:SF13">
    <property type="entry name" value="ENGB-TYPE G DOMAIN-CONTAINING PROTEIN"/>
    <property type="match status" value="1"/>
</dbReference>
<evidence type="ECO:0000313" key="13">
    <source>
        <dbReference type="Proteomes" id="UP000290243"/>
    </source>
</evidence>
<dbReference type="Proteomes" id="UP000290243">
    <property type="component" value="Chromosome"/>
</dbReference>
<keyword evidence="9 10" id="KW-0131">Cell cycle</keyword>
<dbReference type="Pfam" id="PF01926">
    <property type="entry name" value="MMR_HSR1"/>
    <property type="match status" value="1"/>
</dbReference>
<accession>A0A449B4D3</accession>
<evidence type="ECO:0000256" key="3">
    <source>
        <dbReference type="ARBA" id="ARBA00022618"/>
    </source>
</evidence>
<proteinExistence type="inferred from homology"/>
<dbReference type="OrthoDB" id="9804921at2"/>
<dbReference type="InterPro" id="IPR030393">
    <property type="entry name" value="G_ENGB_dom"/>
</dbReference>
<evidence type="ECO:0000256" key="9">
    <source>
        <dbReference type="ARBA" id="ARBA00023306"/>
    </source>
</evidence>
<evidence type="ECO:0000259" key="11">
    <source>
        <dbReference type="PROSITE" id="PS51706"/>
    </source>
</evidence>
<keyword evidence="13" id="KW-1185">Reference proteome</keyword>
<keyword evidence="3 10" id="KW-0132">Cell division</keyword>
<dbReference type="GO" id="GO:0046872">
    <property type="term" value="F:metal ion binding"/>
    <property type="evidence" value="ECO:0007669"/>
    <property type="project" value="UniProtKB-KW"/>
</dbReference>
<dbReference type="CDD" id="cd01876">
    <property type="entry name" value="YihA_EngB"/>
    <property type="match status" value="1"/>
</dbReference>
<evidence type="ECO:0000256" key="4">
    <source>
        <dbReference type="ARBA" id="ARBA00022723"/>
    </source>
</evidence>
<evidence type="ECO:0000313" key="12">
    <source>
        <dbReference type="EMBL" id="VEU75464.1"/>
    </source>
</evidence>